<evidence type="ECO:0000313" key="3">
    <source>
        <dbReference type="EMBL" id="KAF7141827.1"/>
    </source>
</evidence>
<dbReference type="EMBL" id="WJXA01000006">
    <property type="protein sequence ID" value="KAF7141827.1"/>
    <property type="molecule type" value="Genomic_DNA"/>
</dbReference>
<organism evidence="3 4">
    <name type="scientific">Rhododendron simsii</name>
    <name type="common">Sims's rhododendron</name>
    <dbReference type="NCBI Taxonomy" id="118357"/>
    <lineage>
        <taxon>Eukaryota</taxon>
        <taxon>Viridiplantae</taxon>
        <taxon>Streptophyta</taxon>
        <taxon>Embryophyta</taxon>
        <taxon>Tracheophyta</taxon>
        <taxon>Spermatophyta</taxon>
        <taxon>Magnoliopsida</taxon>
        <taxon>eudicotyledons</taxon>
        <taxon>Gunneridae</taxon>
        <taxon>Pentapetalae</taxon>
        <taxon>asterids</taxon>
        <taxon>Ericales</taxon>
        <taxon>Ericaceae</taxon>
        <taxon>Ericoideae</taxon>
        <taxon>Rhodoreae</taxon>
        <taxon>Rhododendron</taxon>
    </lineage>
</organism>
<dbReference type="InterPro" id="IPR036869">
    <property type="entry name" value="J_dom_sf"/>
</dbReference>
<accession>A0A834LN52</accession>
<dbReference type="PANTHER" id="PTHR45000:SF5">
    <property type="entry name" value="CHAPERONE DNAJ-DOMAIN SUPERFAMILY PROTEIN"/>
    <property type="match status" value="1"/>
</dbReference>
<dbReference type="SMART" id="SM00271">
    <property type="entry name" value="DnaJ"/>
    <property type="match status" value="1"/>
</dbReference>
<evidence type="ECO:0000256" key="1">
    <source>
        <dbReference type="SAM" id="MobiDB-lite"/>
    </source>
</evidence>
<reference evidence="3" key="1">
    <citation type="submission" date="2019-11" db="EMBL/GenBank/DDBJ databases">
        <authorList>
            <person name="Liu Y."/>
            <person name="Hou J."/>
            <person name="Li T.-Q."/>
            <person name="Guan C.-H."/>
            <person name="Wu X."/>
            <person name="Wu H.-Z."/>
            <person name="Ling F."/>
            <person name="Zhang R."/>
            <person name="Shi X.-G."/>
            <person name="Ren J.-P."/>
            <person name="Chen E.-F."/>
            <person name="Sun J.-M."/>
        </authorList>
    </citation>
    <scope>NUCLEOTIDE SEQUENCE</scope>
    <source>
        <strain evidence="3">Adult_tree_wgs_1</strain>
        <tissue evidence="3">Leaves</tissue>
    </source>
</reference>
<dbReference type="AlphaFoldDB" id="A0A834LN52"/>
<proteinExistence type="predicted"/>
<dbReference type="Proteomes" id="UP000626092">
    <property type="component" value="Unassembled WGS sequence"/>
</dbReference>
<dbReference type="Pfam" id="PF00226">
    <property type="entry name" value="DnaJ"/>
    <property type="match status" value="1"/>
</dbReference>
<feature type="compositionally biased region" description="Basic and acidic residues" evidence="1">
    <location>
        <begin position="1"/>
        <end position="26"/>
    </location>
</feature>
<name>A0A834LN52_RHOSS</name>
<evidence type="ECO:0000259" key="2">
    <source>
        <dbReference type="PROSITE" id="PS50076"/>
    </source>
</evidence>
<feature type="domain" description="J" evidence="2">
    <location>
        <begin position="172"/>
        <end position="234"/>
    </location>
</feature>
<dbReference type="PANTHER" id="PTHR45000">
    <property type="entry name" value="CHAPERONE DNAJ-DOMAIN SUPERFAMILY PROTEIN"/>
    <property type="match status" value="1"/>
</dbReference>
<gene>
    <name evidence="3" type="ORF">RHSIM_Rhsim06G0065600</name>
</gene>
<keyword evidence="4" id="KW-1185">Reference proteome</keyword>
<dbReference type="InterPro" id="IPR001623">
    <property type="entry name" value="DnaJ_domain"/>
</dbReference>
<evidence type="ECO:0000313" key="4">
    <source>
        <dbReference type="Proteomes" id="UP000626092"/>
    </source>
</evidence>
<sequence length="237" mass="28097">MEEREVDLVDPWVGKDADGQRSRDRPSSSPNGFLFGLFGATASALLVGRLRRAVGWFYTQLGLRLSRKGTTGGSFRSSFKEEAQKRYNRRMQEEYEEEMERVERIKRVQSVFNRGQNKYKRSYESWRENGSGEYHHHFQREDWYWKTDTSHGQRRTNFRETPQESASYLLSHHYSVLGLDRLRKVPYNDDEIKTAFRAKAKEFHPDQNQDYKESAEAKFKESIQTFSNWKNKKKVDG</sequence>
<comment type="caution">
    <text evidence="3">The sequence shown here is derived from an EMBL/GenBank/DDBJ whole genome shotgun (WGS) entry which is preliminary data.</text>
</comment>
<dbReference type="OrthoDB" id="10250354at2759"/>
<dbReference type="SUPFAM" id="SSF46565">
    <property type="entry name" value="Chaperone J-domain"/>
    <property type="match status" value="1"/>
</dbReference>
<dbReference type="PROSITE" id="PS50076">
    <property type="entry name" value="DNAJ_2"/>
    <property type="match status" value="1"/>
</dbReference>
<dbReference type="CDD" id="cd06257">
    <property type="entry name" value="DnaJ"/>
    <property type="match status" value="1"/>
</dbReference>
<protein>
    <recommendedName>
        <fullName evidence="2">J domain-containing protein</fullName>
    </recommendedName>
</protein>
<feature type="region of interest" description="Disordered" evidence="1">
    <location>
        <begin position="1"/>
        <end position="28"/>
    </location>
</feature>
<dbReference type="Gene3D" id="1.10.287.110">
    <property type="entry name" value="DnaJ domain"/>
    <property type="match status" value="1"/>
</dbReference>